<dbReference type="Proteomes" id="UP001476950">
    <property type="component" value="Unassembled WGS sequence"/>
</dbReference>
<evidence type="ECO:0000313" key="4">
    <source>
        <dbReference type="Proteomes" id="UP001476950"/>
    </source>
</evidence>
<dbReference type="PROSITE" id="PS51257">
    <property type="entry name" value="PROKAR_LIPOPROTEIN"/>
    <property type="match status" value="1"/>
</dbReference>
<gene>
    <name evidence="3" type="ORF">NDI38_23875</name>
</gene>
<dbReference type="EMBL" id="JAMPLM010000034">
    <property type="protein sequence ID" value="MEP1061472.1"/>
    <property type="molecule type" value="Genomic_DNA"/>
</dbReference>
<accession>A0ABV0KQQ7</accession>
<feature type="region of interest" description="Disordered" evidence="1">
    <location>
        <begin position="36"/>
        <end position="105"/>
    </location>
</feature>
<organism evidence="3 4">
    <name type="scientific">Stenomitos frigidus AS-A4</name>
    <dbReference type="NCBI Taxonomy" id="2933935"/>
    <lineage>
        <taxon>Bacteria</taxon>
        <taxon>Bacillati</taxon>
        <taxon>Cyanobacteriota</taxon>
        <taxon>Cyanophyceae</taxon>
        <taxon>Leptolyngbyales</taxon>
        <taxon>Leptolyngbyaceae</taxon>
        <taxon>Stenomitos</taxon>
    </lineage>
</organism>
<feature type="chain" id="PRO_5045885465" evidence="2">
    <location>
        <begin position="24"/>
        <end position="105"/>
    </location>
</feature>
<reference evidence="3 4" key="1">
    <citation type="submission" date="2022-04" db="EMBL/GenBank/DDBJ databases">
        <title>Positive selection, recombination, and allopatry shape intraspecific diversity of widespread and dominant cyanobacteria.</title>
        <authorList>
            <person name="Wei J."/>
            <person name="Shu W."/>
            <person name="Hu C."/>
        </authorList>
    </citation>
    <scope>NUCLEOTIDE SEQUENCE [LARGE SCALE GENOMIC DNA]</scope>
    <source>
        <strain evidence="3 4">AS-A4</strain>
    </source>
</reference>
<proteinExistence type="predicted"/>
<evidence type="ECO:0000256" key="1">
    <source>
        <dbReference type="SAM" id="MobiDB-lite"/>
    </source>
</evidence>
<comment type="caution">
    <text evidence="3">The sequence shown here is derived from an EMBL/GenBank/DDBJ whole genome shotgun (WGS) entry which is preliminary data.</text>
</comment>
<feature type="compositionally biased region" description="Basic and acidic residues" evidence="1">
    <location>
        <begin position="37"/>
        <end position="105"/>
    </location>
</feature>
<dbReference type="RefSeq" id="WP_190449254.1">
    <property type="nucleotide sequence ID" value="NZ_JAMPLM010000034.1"/>
</dbReference>
<sequence length="105" mass="11353">MSKAEVKVMISKFVKILTQIALASVFLVGAVACTSEQGEREGTVERKGREQEGAVEREGAAEREGGEQEGAVEREGAAEREGTVERKGAVEREEGEEGESKVERD</sequence>
<name>A0ABV0KQQ7_9CYAN</name>
<protein>
    <submittedName>
        <fullName evidence="3">Uncharacterized protein</fullName>
    </submittedName>
</protein>
<keyword evidence="2" id="KW-0732">Signal</keyword>
<evidence type="ECO:0000256" key="2">
    <source>
        <dbReference type="SAM" id="SignalP"/>
    </source>
</evidence>
<feature type="signal peptide" evidence="2">
    <location>
        <begin position="1"/>
        <end position="23"/>
    </location>
</feature>
<keyword evidence="4" id="KW-1185">Reference proteome</keyword>
<evidence type="ECO:0000313" key="3">
    <source>
        <dbReference type="EMBL" id="MEP1061472.1"/>
    </source>
</evidence>